<dbReference type="Proteomes" id="UP000828251">
    <property type="component" value="Unassembled WGS sequence"/>
</dbReference>
<reference evidence="2 3" key="1">
    <citation type="journal article" date="2021" name="Plant Biotechnol. J.">
        <title>Multi-omics assisted identification of the key and species-specific regulatory components of drought-tolerant mechanisms in Gossypium stocksii.</title>
        <authorList>
            <person name="Yu D."/>
            <person name="Ke L."/>
            <person name="Zhang D."/>
            <person name="Wu Y."/>
            <person name="Sun Y."/>
            <person name="Mei J."/>
            <person name="Sun J."/>
            <person name="Sun Y."/>
        </authorList>
    </citation>
    <scope>NUCLEOTIDE SEQUENCE [LARGE SCALE GENOMIC DNA]</scope>
    <source>
        <strain evidence="3">cv. E1</strain>
        <tissue evidence="2">Leaf</tissue>
    </source>
</reference>
<evidence type="ECO:0000313" key="3">
    <source>
        <dbReference type="Proteomes" id="UP000828251"/>
    </source>
</evidence>
<name>A0A9D3ZID9_9ROSI</name>
<keyword evidence="3" id="KW-1185">Reference proteome</keyword>
<comment type="caution">
    <text evidence="2">The sequence shown here is derived from an EMBL/GenBank/DDBJ whole genome shotgun (WGS) entry which is preliminary data.</text>
</comment>
<evidence type="ECO:0000313" key="2">
    <source>
        <dbReference type="EMBL" id="KAH1038816.1"/>
    </source>
</evidence>
<gene>
    <name evidence="2" type="ORF">J1N35_040559</name>
</gene>
<protein>
    <submittedName>
        <fullName evidence="2">Uncharacterized protein</fullName>
    </submittedName>
</protein>
<accession>A0A9D3ZID9</accession>
<feature type="non-terminal residue" evidence="2">
    <location>
        <position position="1"/>
    </location>
</feature>
<dbReference type="AlphaFoldDB" id="A0A9D3ZID9"/>
<organism evidence="2 3">
    <name type="scientific">Gossypium stocksii</name>
    <dbReference type="NCBI Taxonomy" id="47602"/>
    <lineage>
        <taxon>Eukaryota</taxon>
        <taxon>Viridiplantae</taxon>
        <taxon>Streptophyta</taxon>
        <taxon>Embryophyta</taxon>
        <taxon>Tracheophyta</taxon>
        <taxon>Spermatophyta</taxon>
        <taxon>Magnoliopsida</taxon>
        <taxon>eudicotyledons</taxon>
        <taxon>Gunneridae</taxon>
        <taxon>Pentapetalae</taxon>
        <taxon>rosids</taxon>
        <taxon>malvids</taxon>
        <taxon>Malvales</taxon>
        <taxon>Malvaceae</taxon>
        <taxon>Malvoideae</taxon>
        <taxon>Gossypium</taxon>
    </lineage>
</organism>
<dbReference type="EMBL" id="JAIQCV010000012">
    <property type="protein sequence ID" value="KAH1038816.1"/>
    <property type="molecule type" value="Genomic_DNA"/>
</dbReference>
<sequence>YMTQSGTIPIEPNLEPERILRKTHQQMQNNPPKVANLPRENSLFDEPLEQQAQL</sequence>
<proteinExistence type="predicted"/>
<evidence type="ECO:0000256" key="1">
    <source>
        <dbReference type="SAM" id="MobiDB-lite"/>
    </source>
</evidence>
<feature type="region of interest" description="Disordered" evidence="1">
    <location>
        <begin position="24"/>
        <end position="54"/>
    </location>
</feature>